<dbReference type="Proteomes" id="UP001253637">
    <property type="component" value="Segment"/>
</dbReference>
<proteinExistence type="predicted"/>
<evidence type="ECO:0000313" key="3">
    <source>
        <dbReference type="Proteomes" id="UP001253637"/>
    </source>
</evidence>
<protein>
    <submittedName>
        <fullName evidence="2">Uncharacterized protein</fullName>
    </submittedName>
</protein>
<organism evidence="2 3">
    <name type="scientific">Pandoravirus japonicus</name>
    <dbReference type="NCBI Taxonomy" id="2823154"/>
    <lineage>
        <taxon>Viruses</taxon>
        <taxon>Pandoravirus</taxon>
    </lineage>
</organism>
<dbReference type="EMBL" id="LC625835">
    <property type="protein sequence ID" value="BCU03225.1"/>
    <property type="molecule type" value="Genomic_DNA"/>
</dbReference>
<reference evidence="2" key="1">
    <citation type="submission" date="2021-04" db="EMBL/GenBank/DDBJ databases">
        <title>Draft Genome Sequence of Pandoravirus japonicus, Isolated from the Sabaishi River of Niigata, Japan.</title>
        <authorList>
            <person name="Hosokawa N."/>
            <person name="Takahashi H."/>
            <person name="Aoki K."/>
            <person name="Takemura M."/>
        </authorList>
    </citation>
    <scope>NUCLEOTIDE SEQUENCE</scope>
</reference>
<evidence type="ECO:0000313" key="2">
    <source>
        <dbReference type="EMBL" id="BCU03225.1"/>
    </source>
</evidence>
<accession>A0A811BRX2</accession>
<name>A0A811BRX2_9VIRU</name>
<sequence length="76" mass="8447">MFALHSLFDFFPVVGVHVATKKKKEGSPSPRSTKESAWRVAPFWVFSWTKRCGHRASGTRTKGAMGEETHDSASAH</sequence>
<feature type="compositionally biased region" description="Basic and acidic residues" evidence="1">
    <location>
        <begin position="65"/>
        <end position="76"/>
    </location>
</feature>
<evidence type="ECO:0000256" key="1">
    <source>
        <dbReference type="SAM" id="MobiDB-lite"/>
    </source>
</evidence>
<feature type="region of interest" description="Disordered" evidence="1">
    <location>
        <begin position="55"/>
        <end position="76"/>
    </location>
</feature>